<keyword evidence="7" id="KW-0560">Oxidoreductase</keyword>
<feature type="transmembrane region" description="Helical" evidence="12">
    <location>
        <begin position="280"/>
        <end position="298"/>
    </location>
</feature>
<evidence type="ECO:0000259" key="13">
    <source>
        <dbReference type="Pfam" id="PF01494"/>
    </source>
</evidence>
<dbReference type="GO" id="GO:0000032">
    <property type="term" value="P:cell wall mannoprotein biosynthetic process"/>
    <property type="evidence" value="ECO:0007669"/>
    <property type="project" value="TreeGrafter"/>
</dbReference>
<keyword evidence="14" id="KW-0808">Transferase</keyword>
<dbReference type="SUPFAM" id="SSF54373">
    <property type="entry name" value="FAD-linked reductases, C-terminal domain"/>
    <property type="match status" value="1"/>
</dbReference>
<dbReference type="InterPro" id="IPR036188">
    <property type="entry name" value="FAD/NAD-bd_sf"/>
</dbReference>
<keyword evidence="4" id="KW-0274">FAD</keyword>
<feature type="domain" description="FAD-binding" evidence="13">
    <location>
        <begin position="102"/>
        <end position="164"/>
    </location>
</feature>
<keyword evidence="14" id="KW-0328">Glycosyltransferase</keyword>
<evidence type="ECO:0000256" key="2">
    <source>
        <dbReference type="ARBA" id="ARBA00022630"/>
    </source>
</evidence>
<keyword evidence="6 12" id="KW-1133">Transmembrane helix</keyword>
<comment type="caution">
    <text evidence="14">The sequence shown here is derived from an EMBL/GenBank/DDBJ whole genome shotgun (WGS) entry which is preliminary data.</text>
</comment>
<sequence length="647" mass="72548">MAHLVNNPWAVHWMGPEGHAVGYPLREGELYNIIIDVTHSSDLGEPLPDEGQVWKSARSNAELVERFRDWCPEVKRLCAMTGDYLKWKLADFDQLDRWVHPSGKVCLLGDACHPMMPYMAQGAAQATEDAATLASALKEHDGIAEALHAYERQRKPRTTYVARNARVLQEHLHLYDGPAKEERDRTMQLDDSSNPMFWGCSERKDWLFGHDASELRADGSIPALPPMPPDEARVYKEVEGNVKGTGVDCVRLDITVPTSRGSEVPQLAMAVTRSLRRNTTITYVLAGGLCIFFLYFFFGDTSRIPSIPKYAAPKQLLKSKDAASNPLSPPSLPFRKPAKLAEGEAPPRPPVVHYHLNNVTTTSDPVGNRESILILTPLARFYGEYWDNLCKLSYPHDLISLGFIIPKGREGNLATQQLQERIQITQAPTNKNRFASITILRQDEEPSVLQEEKDRHALSAQKERRAGMSRARNALLFTKLGPTTSWVLWLDSDVVETPASLIQDLASHDKPLVVPNCFQRYYNKDKEAMDVRPYDFNSWIDSPTAKGLADKMGPDEILLEGYAEMATYRSLMAYMADASGDSRREIGLDGVGGTALLVKADVQRDGAMFPAFPFYHLIETEGFAKMAARLGWHATGLPNYFVYHYNE</sequence>
<evidence type="ECO:0000256" key="5">
    <source>
        <dbReference type="ARBA" id="ARBA00022968"/>
    </source>
</evidence>
<dbReference type="SUPFAM" id="SSF51905">
    <property type="entry name" value="FAD/NAD(P)-binding domain"/>
    <property type="match status" value="1"/>
</dbReference>
<evidence type="ECO:0000313" key="15">
    <source>
        <dbReference type="Proteomes" id="UP001175353"/>
    </source>
</evidence>
<dbReference type="Gene3D" id="3.90.550.10">
    <property type="entry name" value="Spore Coat Polysaccharide Biosynthesis Protein SpsA, Chain A"/>
    <property type="match status" value="1"/>
</dbReference>
<dbReference type="GO" id="GO:0071949">
    <property type="term" value="F:FAD binding"/>
    <property type="evidence" value="ECO:0007669"/>
    <property type="project" value="InterPro"/>
</dbReference>
<name>A0AAN6QNV3_9PEZI</name>
<dbReference type="GO" id="GO:0033164">
    <property type="term" value="F:initiation-specific glycolipid 1,6-alpha-mannosyltransferase activity"/>
    <property type="evidence" value="ECO:0007669"/>
    <property type="project" value="UniProtKB-EC"/>
</dbReference>
<dbReference type="InterPro" id="IPR052086">
    <property type="entry name" value="Mannan_Polymerase_Subunit"/>
</dbReference>
<evidence type="ECO:0000256" key="11">
    <source>
        <dbReference type="SAM" id="MobiDB-lite"/>
    </source>
</evidence>
<evidence type="ECO:0000256" key="4">
    <source>
        <dbReference type="ARBA" id="ARBA00022827"/>
    </source>
</evidence>
<evidence type="ECO:0000256" key="7">
    <source>
        <dbReference type="ARBA" id="ARBA00023002"/>
    </source>
</evidence>
<evidence type="ECO:0000256" key="6">
    <source>
        <dbReference type="ARBA" id="ARBA00022989"/>
    </source>
</evidence>
<keyword evidence="15" id="KW-1185">Reference proteome</keyword>
<dbReference type="GO" id="GO:0006487">
    <property type="term" value="P:protein N-linked glycosylation"/>
    <property type="evidence" value="ECO:0007669"/>
    <property type="project" value="TreeGrafter"/>
</dbReference>
<feature type="region of interest" description="Disordered" evidence="11">
    <location>
        <begin position="321"/>
        <end position="349"/>
    </location>
</feature>
<keyword evidence="9 12" id="KW-0472">Membrane</keyword>
<protein>
    <submittedName>
        <fullName evidence="14">Golgi mannosyltransferase complex subunit</fullName>
        <ecNumber evidence="14">2.4.1.232</ecNumber>
    </submittedName>
</protein>
<dbReference type="PANTHER" id="PTHR43083">
    <property type="entry name" value="MANNAN POLYMERASE II"/>
    <property type="match status" value="1"/>
</dbReference>
<dbReference type="AlphaFoldDB" id="A0AAN6QNV3"/>
<keyword evidence="5" id="KW-0735">Signal-anchor</keyword>
<evidence type="ECO:0000256" key="1">
    <source>
        <dbReference type="ARBA" id="ARBA00004323"/>
    </source>
</evidence>
<evidence type="ECO:0000256" key="3">
    <source>
        <dbReference type="ARBA" id="ARBA00022692"/>
    </source>
</evidence>
<evidence type="ECO:0000256" key="10">
    <source>
        <dbReference type="ARBA" id="ARBA00037964"/>
    </source>
</evidence>
<keyword evidence="8" id="KW-0333">Golgi apparatus</keyword>
<keyword evidence="3 12" id="KW-0812">Transmembrane</keyword>
<accession>A0AAN6QNV3</accession>
<evidence type="ECO:0000313" key="14">
    <source>
        <dbReference type="EMBL" id="KAK0975195.1"/>
    </source>
</evidence>
<dbReference type="PANTHER" id="PTHR43083:SF6">
    <property type="entry name" value="MANNAN POLYMERASE COMPLEXES SUBUNIT MNN9"/>
    <property type="match status" value="1"/>
</dbReference>
<proteinExistence type="inferred from homology"/>
<dbReference type="GO" id="GO:0016491">
    <property type="term" value="F:oxidoreductase activity"/>
    <property type="evidence" value="ECO:0007669"/>
    <property type="project" value="UniProtKB-KW"/>
</dbReference>
<dbReference type="Pfam" id="PF03452">
    <property type="entry name" value="Anp1"/>
    <property type="match status" value="1"/>
</dbReference>
<dbReference type="InterPro" id="IPR029044">
    <property type="entry name" value="Nucleotide-diphossugar_trans"/>
</dbReference>
<keyword evidence="2" id="KW-0285">Flavoprotein</keyword>
<dbReference type="EC" id="2.4.1.232" evidence="14"/>
<dbReference type="GO" id="GO:0000136">
    <property type="term" value="C:mannan polymerase complex"/>
    <property type="evidence" value="ECO:0007669"/>
    <property type="project" value="TreeGrafter"/>
</dbReference>
<dbReference type="InterPro" id="IPR002938">
    <property type="entry name" value="FAD-bd"/>
</dbReference>
<reference evidence="14" key="1">
    <citation type="submission" date="2023-06" db="EMBL/GenBank/DDBJ databases">
        <title>Black Yeasts Isolated from many extreme environments.</title>
        <authorList>
            <person name="Coleine C."/>
            <person name="Stajich J.E."/>
            <person name="Selbmann L."/>
        </authorList>
    </citation>
    <scope>NUCLEOTIDE SEQUENCE</scope>
    <source>
        <strain evidence="14">CCFEE 5200</strain>
    </source>
</reference>
<evidence type="ECO:0000256" key="12">
    <source>
        <dbReference type="SAM" id="Phobius"/>
    </source>
</evidence>
<dbReference type="Pfam" id="PF01494">
    <property type="entry name" value="FAD_binding_3"/>
    <property type="match status" value="1"/>
</dbReference>
<dbReference type="Gene3D" id="3.50.50.60">
    <property type="entry name" value="FAD/NAD(P)-binding domain"/>
    <property type="match status" value="1"/>
</dbReference>
<evidence type="ECO:0000256" key="9">
    <source>
        <dbReference type="ARBA" id="ARBA00023136"/>
    </source>
</evidence>
<dbReference type="FunFam" id="3.90.550.10:FF:000017">
    <property type="entry name" value="Mannan polymerase II complex ANP1 subunit"/>
    <property type="match status" value="1"/>
</dbReference>
<evidence type="ECO:0000256" key="8">
    <source>
        <dbReference type="ARBA" id="ARBA00023034"/>
    </source>
</evidence>
<organism evidence="14 15">
    <name type="scientific">Friedmanniomyces endolithicus</name>
    <dbReference type="NCBI Taxonomy" id="329885"/>
    <lineage>
        <taxon>Eukaryota</taxon>
        <taxon>Fungi</taxon>
        <taxon>Dikarya</taxon>
        <taxon>Ascomycota</taxon>
        <taxon>Pezizomycotina</taxon>
        <taxon>Dothideomycetes</taxon>
        <taxon>Dothideomycetidae</taxon>
        <taxon>Mycosphaerellales</taxon>
        <taxon>Teratosphaeriaceae</taxon>
        <taxon>Friedmanniomyces</taxon>
    </lineage>
</organism>
<dbReference type="Proteomes" id="UP001175353">
    <property type="component" value="Unassembled WGS sequence"/>
</dbReference>
<comment type="similarity">
    <text evidence="10">Belongs to the ANP1/MMN9/VAN1 family.</text>
</comment>
<dbReference type="EMBL" id="JAUJLE010000148">
    <property type="protein sequence ID" value="KAK0975195.1"/>
    <property type="molecule type" value="Genomic_DNA"/>
</dbReference>
<gene>
    <name evidence="14" type="primary">MNN9_2</name>
    <name evidence="14" type="ORF">LTR91_014121</name>
</gene>
<comment type="subcellular location">
    <subcellularLocation>
        <location evidence="1">Golgi apparatus membrane</location>
        <topology evidence="1">Single-pass type II membrane protein</topology>
    </subcellularLocation>
</comment>